<evidence type="ECO:0000313" key="2">
    <source>
        <dbReference type="Proteomes" id="UP000799536"/>
    </source>
</evidence>
<evidence type="ECO:0000313" key="1">
    <source>
        <dbReference type="EMBL" id="KAF2198748.1"/>
    </source>
</evidence>
<dbReference type="AlphaFoldDB" id="A0A9P4JLN7"/>
<organism evidence="1 2">
    <name type="scientific">Delitschia confertaspora ATCC 74209</name>
    <dbReference type="NCBI Taxonomy" id="1513339"/>
    <lineage>
        <taxon>Eukaryota</taxon>
        <taxon>Fungi</taxon>
        <taxon>Dikarya</taxon>
        <taxon>Ascomycota</taxon>
        <taxon>Pezizomycotina</taxon>
        <taxon>Dothideomycetes</taxon>
        <taxon>Pleosporomycetidae</taxon>
        <taxon>Pleosporales</taxon>
        <taxon>Delitschiaceae</taxon>
        <taxon>Delitschia</taxon>
    </lineage>
</organism>
<sequence length="122" mass="14544">MNWRQVFDMWLVALVVLLVTPRFFFCISRSFSGDFRAGLYSIDNYSKAPFPLCRFLFQEISPFNTKFIYWSHHPLDSSPPQRFRRCRLVLLFCLPDFIISTYPYHKGVLLITGLTIAKRRWP</sequence>
<keyword evidence="2" id="KW-1185">Reference proteome</keyword>
<gene>
    <name evidence="1" type="ORF">GQ43DRAFT_145283</name>
</gene>
<name>A0A9P4JLN7_9PLEO</name>
<protein>
    <submittedName>
        <fullName evidence="1">Uncharacterized protein</fullName>
    </submittedName>
</protein>
<reference evidence="1" key="1">
    <citation type="journal article" date="2020" name="Stud. Mycol.">
        <title>101 Dothideomycetes genomes: a test case for predicting lifestyles and emergence of pathogens.</title>
        <authorList>
            <person name="Haridas S."/>
            <person name="Albert R."/>
            <person name="Binder M."/>
            <person name="Bloem J."/>
            <person name="Labutti K."/>
            <person name="Salamov A."/>
            <person name="Andreopoulos B."/>
            <person name="Baker S."/>
            <person name="Barry K."/>
            <person name="Bills G."/>
            <person name="Bluhm B."/>
            <person name="Cannon C."/>
            <person name="Castanera R."/>
            <person name="Culley D."/>
            <person name="Daum C."/>
            <person name="Ezra D."/>
            <person name="Gonzalez J."/>
            <person name="Henrissat B."/>
            <person name="Kuo A."/>
            <person name="Liang C."/>
            <person name="Lipzen A."/>
            <person name="Lutzoni F."/>
            <person name="Magnuson J."/>
            <person name="Mondo S."/>
            <person name="Nolan M."/>
            <person name="Ohm R."/>
            <person name="Pangilinan J."/>
            <person name="Park H.-J."/>
            <person name="Ramirez L."/>
            <person name="Alfaro M."/>
            <person name="Sun H."/>
            <person name="Tritt A."/>
            <person name="Yoshinaga Y."/>
            <person name="Zwiers L.-H."/>
            <person name="Turgeon B."/>
            <person name="Goodwin S."/>
            <person name="Spatafora J."/>
            <person name="Crous P."/>
            <person name="Grigoriev I."/>
        </authorList>
    </citation>
    <scope>NUCLEOTIDE SEQUENCE</scope>
    <source>
        <strain evidence="1">ATCC 74209</strain>
    </source>
</reference>
<comment type="caution">
    <text evidence="1">The sequence shown here is derived from an EMBL/GenBank/DDBJ whole genome shotgun (WGS) entry which is preliminary data.</text>
</comment>
<proteinExistence type="predicted"/>
<dbReference type="EMBL" id="ML994121">
    <property type="protein sequence ID" value="KAF2198748.1"/>
    <property type="molecule type" value="Genomic_DNA"/>
</dbReference>
<accession>A0A9P4JLN7</accession>
<dbReference type="Proteomes" id="UP000799536">
    <property type="component" value="Unassembled WGS sequence"/>
</dbReference>